<protein>
    <submittedName>
        <fullName evidence="1">Uncharacterized protein</fullName>
    </submittedName>
</protein>
<accession>A0A0W0YC78</accession>
<proteinExistence type="predicted"/>
<evidence type="ECO:0000313" key="1">
    <source>
        <dbReference type="EMBL" id="KTD54553.1"/>
    </source>
</evidence>
<dbReference type="EMBL" id="LNYV01000037">
    <property type="protein sequence ID" value="KTD54553.1"/>
    <property type="molecule type" value="Genomic_DNA"/>
</dbReference>
<name>A0A0W0YC78_9GAMM</name>
<evidence type="ECO:0000313" key="2">
    <source>
        <dbReference type="Proteomes" id="UP000054621"/>
    </source>
</evidence>
<sequence>MTEHKVAVEWIRNTPDFFMKRITELIPLRIAVVKKYWLQILLNILEKPSFQIQKNCYSLLYLVVICKHSLQ</sequence>
<dbReference type="STRING" id="28087.Lsai_3375"/>
<gene>
    <name evidence="1" type="ORF">Lsai_3375</name>
</gene>
<reference evidence="1 2" key="1">
    <citation type="submission" date="2015-11" db="EMBL/GenBank/DDBJ databases">
        <title>Genomic analysis of 38 Legionella species identifies large and diverse effector repertoires.</title>
        <authorList>
            <person name="Burstein D."/>
            <person name="Amaro F."/>
            <person name="Zusman T."/>
            <person name="Lifshitz Z."/>
            <person name="Cohen O."/>
            <person name="Gilbert J.A."/>
            <person name="Pupko T."/>
            <person name="Shuman H.A."/>
            <person name="Segal G."/>
        </authorList>
    </citation>
    <scope>NUCLEOTIDE SEQUENCE [LARGE SCALE GENOMIC DNA]</scope>
    <source>
        <strain evidence="1 2">Mt.St.Helens-4</strain>
    </source>
</reference>
<dbReference type="PATRIC" id="fig|28087.4.peg.3622"/>
<organism evidence="1 2">
    <name type="scientific">Legionella sainthelensi</name>
    <dbReference type="NCBI Taxonomy" id="28087"/>
    <lineage>
        <taxon>Bacteria</taxon>
        <taxon>Pseudomonadati</taxon>
        <taxon>Pseudomonadota</taxon>
        <taxon>Gammaproteobacteria</taxon>
        <taxon>Legionellales</taxon>
        <taxon>Legionellaceae</taxon>
        <taxon>Legionella</taxon>
    </lineage>
</organism>
<comment type="caution">
    <text evidence="1">The sequence shown here is derived from an EMBL/GenBank/DDBJ whole genome shotgun (WGS) entry which is preliminary data.</text>
</comment>
<dbReference type="AlphaFoldDB" id="A0A0W0YC78"/>
<dbReference type="Proteomes" id="UP000054621">
    <property type="component" value="Unassembled WGS sequence"/>
</dbReference>